<evidence type="ECO:0000313" key="3">
    <source>
        <dbReference type="EMBL" id="SUM66893.1"/>
    </source>
</evidence>
<dbReference type="Proteomes" id="UP000255425">
    <property type="component" value="Unassembled WGS sequence"/>
</dbReference>
<evidence type="ECO:0000313" key="4">
    <source>
        <dbReference type="Proteomes" id="UP000255425"/>
    </source>
</evidence>
<name>A0A380GY13_9STAP</name>
<gene>
    <name evidence="3" type="primary">hsdR_4</name>
    <name evidence="3" type="ORF">NCTC11807_00050</name>
</gene>
<dbReference type="EC" id="3.1.21.3" evidence="3"/>
<keyword evidence="3" id="KW-0378">Hydrolase</keyword>
<dbReference type="PANTHER" id="PTHR30195:SF16">
    <property type="entry name" value="TYPE I RESTRICTION ENZYME ENDONUCLEASE SUBUNIT"/>
    <property type="match status" value="1"/>
</dbReference>
<keyword evidence="4" id="KW-1185">Reference proteome</keyword>
<dbReference type="InterPro" id="IPR055180">
    <property type="entry name" value="HsdR_RecA-like_helicase_dom_2"/>
</dbReference>
<dbReference type="Pfam" id="PF22679">
    <property type="entry name" value="T1R_D3-like"/>
    <property type="match status" value="1"/>
</dbReference>
<dbReference type="InterPro" id="IPR027417">
    <property type="entry name" value="P-loop_NTPase"/>
</dbReference>
<sequence length="178" mass="21085">MFAVQSIPMAIKYYDTFQRLKAEGVHDLNITTIFTYQANEDTHEDEHYEHSRKVLDRIMSDYNVTFKMNYDTDNFEGYFSDVSKRMKEVVRDEKIDILIVVNMFLTGFDSKKLNTLYVDKNLKHHDLIQAYSRTNRVEKERKHYGNIVCYRDLKQQTGEAIEIFSQTDNTDTVLSLLL</sequence>
<keyword evidence="1" id="KW-0680">Restriction system</keyword>
<dbReference type="PANTHER" id="PTHR30195">
    <property type="entry name" value="TYPE I SITE-SPECIFIC DEOXYRIBONUCLEASE PROTEIN SUBUNIT M AND R"/>
    <property type="match status" value="1"/>
</dbReference>
<dbReference type="EMBL" id="UHDZ01000001">
    <property type="protein sequence ID" value="SUM66893.1"/>
    <property type="molecule type" value="Genomic_DNA"/>
</dbReference>
<dbReference type="Gene3D" id="3.40.50.300">
    <property type="entry name" value="P-loop containing nucleotide triphosphate hydrolases"/>
    <property type="match status" value="1"/>
</dbReference>
<evidence type="ECO:0000256" key="1">
    <source>
        <dbReference type="ARBA" id="ARBA00022747"/>
    </source>
</evidence>
<evidence type="ECO:0000259" key="2">
    <source>
        <dbReference type="Pfam" id="PF22679"/>
    </source>
</evidence>
<dbReference type="InterPro" id="IPR051268">
    <property type="entry name" value="Type-I_R_enzyme_R_subunit"/>
</dbReference>
<accession>A0A380GY13</accession>
<organism evidence="3 4">
    <name type="scientific">Staphylococcus saccharolyticus</name>
    <dbReference type="NCBI Taxonomy" id="33028"/>
    <lineage>
        <taxon>Bacteria</taxon>
        <taxon>Bacillati</taxon>
        <taxon>Bacillota</taxon>
        <taxon>Bacilli</taxon>
        <taxon>Bacillales</taxon>
        <taxon>Staphylococcaceae</taxon>
        <taxon>Staphylococcus</taxon>
    </lineage>
</organism>
<dbReference type="GO" id="GO:0009035">
    <property type="term" value="F:type I site-specific deoxyribonuclease activity"/>
    <property type="evidence" value="ECO:0007669"/>
    <property type="project" value="UniProtKB-EC"/>
</dbReference>
<dbReference type="AlphaFoldDB" id="A0A380GY13"/>
<reference evidence="3 4" key="1">
    <citation type="submission" date="2018-06" db="EMBL/GenBank/DDBJ databases">
        <authorList>
            <consortium name="Pathogen Informatics"/>
            <person name="Doyle S."/>
        </authorList>
    </citation>
    <scope>NUCLEOTIDE SEQUENCE [LARGE SCALE GENOMIC DNA]</scope>
    <source>
        <strain evidence="3 4">NCTC11807</strain>
    </source>
</reference>
<feature type="domain" description="Restriction endonuclease type I HsdR second RecA-like helicase" evidence="2">
    <location>
        <begin position="1"/>
        <end position="152"/>
    </location>
</feature>
<dbReference type="CDD" id="cd18800">
    <property type="entry name" value="SF2_C_EcoR124I-like"/>
    <property type="match status" value="1"/>
</dbReference>
<protein>
    <submittedName>
        <fullName evidence="3">Type I restriction-modification system, R subunit</fullName>
        <ecNumber evidence="3">3.1.21.3</ecNumber>
    </submittedName>
</protein>
<dbReference type="GO" id="GO:0009307">
    <property type="term" value="P:DNA restriction-modification system"/>
    <property type="evidence" value="ECO:0007669"/>
    <property type="project" value="UniProtKB-KW"/>
</dbReference>
<proteinExistence type="predicted"/>